<dbReference type="Gene3D" id="2.110.10.10">
    <property type="entry name" value="Hemopexin-like domain"/>
    <property type="match status" value="1"/>
</dbReference>
<evidence type="ECO:0000313" key="3">
    <source>
        <dbReference type="Proteomes" id="UP001153618"/>
    </source>
</evidence>
<dbReference type="PROSITE" id="PS51642">
    <property type="entry name" value="HEMOPEXIN_2"/>
    <property type="match status" value="3"/>
</dbReference>
<proteinExistence type="predicted"/>
<dbReference type="SMART" id="SM00120">
    <property type="entry name" value="HX"/>
    <property type="match status" value="3"/>
</dbReference>
<feature type="repeat" description="Hemopexin" evidence="1">
    <location>
        <begin position="163"/>
        <end position="214"/>
    </location>
</feature>
<dbReference type="SUPFAM" id="SSF50923">
    <property type="entry name" value="Hemopexin-like domain"/>
    <property type="match status" value="1"/>
</dbReference>
<accession>A0A9W4HH61</accession>
<evidence type="ECO:0000313" key="2">
    <source>
        <dbReference type="EMBL" id="CAG8012137.1"/>
    </source>
</evidence>
<comment type="caution">
    <text evidence="2">The sequence shown here is derived from an EMBL/GenBank/DDBJ whole genome shotgun (WGS) entry which is preliminary data.</text>
</comment>
<dbReference type="InterPro" id="IPR036375">
    <property type="entry name" value="Hemopexin-like_dom_sf"/>
</dbReference>
<dbReference type="AlphaFoldDB" id="A0A9W4HH61"/>
<organism evidence="2 3">
    <name type="scientific">Penicillium olsonii</name>
    <dbReference type="NCBI Taxonomy" id="99116"/>
    <lineage>
        <taxon>Eukaryota</taxon>
        <taxon>Fungi</taxon>
        <taxon>Dikarya</taxon>
        <taxon>Ascomycota</taxon>
        <taxon>Pezizomycotina</taxon>
        <taxon>Eurotiomycetes</taxon>
        <taxon>Eurotiomycetidae</taxon>
        <taxon>Eurotiales</taxon>
        <taxon>Aspergillaceae</taxon>
        <taxon>Penicillium</taxon>
    </lineage>
</organism>
<dbReference type="OrthoDB" id="6845681at2759"/>
<protein>
    <submittedName>
        <fullName evidence="2">Uncharacterized protein</fullName>
    </submittedName>
</protein>
<feature type="repeat" description="Hemopexin" evidence="1">
    <location>
        <begin position="110"/>
        <end position="158"/>
    </location>
</feature>
<dbReference type="InterPro" id="IPR018487">
    <property type="entry name" value="Hemopexin-like_repeat"/>
</dbReference>
<reference evidence="2" key="1">
    <citation type="submission" date="2021-07" db="EMBL/GenBank/DDBJ databases">
        <authorList>
            <person name="Branca A.L. A."/>
        </authorList>
    </citation>
    <scope>NUCLEOTIDE SEQUENCE</scope>
</reference>
<sequence length="218" mass="24040">MVDAAYRVPGKNEYYIFAGRHYGRLMMTSPGHDDIVAGPKMITRGWNTLNKCGFGAVNTVVPVPAHDDQLFVFFGGRYVHIKLDNYDDSFVVDGAQPMESGWKALVHAGFDTVDAALRVPGSDTDIYFFRGLHYVRMNCATGKLTGKVTPIKTGWPSVVKAGFDCVDAMVSVIDRPGHYYVFYGSQYAVIGLDNAGHDTLVSNAKPISEGWMSLDEWV</sequence>
<dbReference type="Proteomes" id="UP001153618">
    <property type="component" value="Unassembled WGS sequence"/>
</dbReference>
<feature type="repeat" description="Hemopexin" evidence="1">
    <location>
        <begin position="1"/>
        <end position="49"/>
    </location>
</feature>
<name>A0A9W4HH61_PENOL</name>
<evidence type="ECO:0000256" key="1">
    <source>
        <dbReference type="PROSITE-ProRule" id="PRU01011"/>
    </source>
</evidence>
<keyword evidence="3" id="KW-1185">Reference proteome</keyword>
<dbReference type="EMBL" id="CAJVOS010000013">
    <property type="protein sequence ID" value="CAG8012137.1"/>
    <property type="molecule type" value="Genomic_DNA"/>
</dbReference>
<gene>
    <name evidence="2" type="ORF">POLS_LOCUS2158</name>
</gene>